<keyword evidence="4" id="KW-1185">Reference proteome</keyword>
<dbReference type="Pfam" id="PF13590">
    <property type="entry name" value="DUF4136"/>
    <property type="match status" value="1"/>
</dbReference>
<proteinExistence type="predicted"/>
<evidence type="ECO:0000313" key="3">
    <source>
        <dbReference type="EMBL" id="KZE08595.1"/>
    </source>
</evidence>
<feature type="signal peptide" evidence="1">
    <location>
        <begin position="1"/>
        <end position="23"/>
    </location>
</feature>
<dbReference type="InterPro" id="IPR025411">
    <property type="entry name" value="DUF4136"/>
</dbReference>
<dbReference type="RefSeq" id="WP_066694447.1">
    <property type="nucleotide sequence ID" value="NZ_CP117025.1"/>
</dbReference>
<keyword evidence="1" id="KW-0732">Signal</keyword>
<accession>A0ABR5Y7Y5</accession>
<reference evidence="4" key="1">
    <citation type="submission" date="2016-01" db="EMBL/GenBank/DDBJ databases">
        <title>Draft genome of Chromobacterium sp. F49.</title>
        <authorList>
            <person name="Hong K.W."/>
        </authorList>
    </citation>
    <scope>NUCLEOTIDE SEQUENCE [LARGE SCALE GENOMIC DNA]</scope>
    <source>
        <strain evidence="4">CN3</strain>
    </source>
</reference>
<comment type="caution">
    <text evidence="3">The sequence shown here is derived from an EMBL/GenBank/DDBJ whole genome shotgun (WGS) entry which is preliminary data.</text>
</comment>
<sequence length="205" mass="21022">MNKALGFGVAAMAALLGSGCTTAGSRIAPVDVTRFHLNQPIAKGSFSIEPVQTIRAATPEFQTYGNAVAREMEKLGFTRAGTQPSELIVGVAFTRGTKGFVERRSPVSIGIGAGGGSGGWRGGGVGLGGGVGFGLGGGGQREVIGTELAVQIRRRADGTTIWEGRAVTDSLENTPGAQPVFQADRLANALFRNFPGESGITTTVK</sequence>
<evidence type="ECO:0000259" key="2">
    <source>
        <dbReference type="Pfam" id="PF13590"/>
    </source>
</evidence>
<organism evidence="3 4">
    <name type="scientific">Sphingomonas hankookensis</name>
    <dbReference type="NCBI Taxonomy" id="563996"/>
    <lineage>
        <taxon>Bacteria</taxon>
        <taxon>Pseudomonadati</taxon>
        <taxon>Pseudomonadota</taxon>
        <taxon>Alphaproteobacteria</taxon>
        <taxon>Sphingomonadales</taxon>
        <taxon>Sphingomonadaceae</taxon>
        <taxon>Sphingomonas</taxon>
    </lineage>
</organism>
<dbReference type="PROSITE" id="PS51257">
    <property type="entry name" value="PROKAR_LIPOPROTEIN"/>
    <property type="match status" value="1"/>
</dbReference>
<protein>
    <recommendedName>
        <fullName evidence="2">DUF4136 domain-containing protein</fullName>
    </recommendedName>
</protein>
<evidence type="ECO:0000313" key="4">
    <source>
        <dbReference type="Proteomes" id="UP000076609"/>
    </source>
</evidence>
<feature type="chain" id="PRO_5046696565" description="DUF4136 domain-containing protein" evidence="1">
    <location>
        <begin position="24"/>
        <end position="205"/>
    </location>
</feature>
<feature type="domain" description="DUF4136" evidence="2">
    <location>
        <begin position="47"/>
        <end position="196"/>
    </location>
</feature>
<evidence type="ECO:0000256" key="1">
    <source>
        <dbReference type="SAM" id="SignalP"/>
    </source>
</evidence>
<dbReference type="EMBL" id="LQQO01000063">
    <property type="protein sequence ID" value="KZE08595.1"/>
    <property type="molecule type" value="Genomic_DNA"/>
</dbReference>
<gene>
    <name evidence="3" type="ORF">AVT10_08555</name>
</gene>
<name>A0ABR5Y7Y5_9SPHN</name>
<dbReference type="Proteomes" id="UP000076609">
    <property type="component" value="Unassembled WGS sequence"/>
</dbReference>